<reference evidence="1" key="1">
    <citation type="journal article" date="2021" name="Proc. Natl. Acad. Sci. U.S.A.">
        <title>A Catalog of Tens of Thousands of Viruses from Human Metagenomes Reveals Hidden Associations with Chronic Diseases.</title>
        <authorList>
            <person name="Tisza M.J."/>
            <person name="Buck C.B."/>
        </authorList>
    </citation>
    <scope>NUCLEOTIDE SEQUENCE</scope>
    <source>
        <strain evidence="1">CtKN96</strain>
    </source>
</reference>
<dbReference type="EMBL" id="BK059153">
    <property type="protein sequence ID" value="DAE92670.1"/>
    <property type="molecule type" value="Genomic_DNA"/>
</dbReference>
<sequence length="149" mass="17427">MTQTFGFKEIGDVIYTKMQEIKNTDWRVGAVFNRDIKIENGVSLPAIIITPWAWNIDYLDSCSYKSRTTYTVRLLDSLQENYGEVEDNFRIVADMITARLKEVWKISRNNNDGKGNTISCRFDYQRGFTDTQEPLRVFEINCNFEIVEN</sequence>
<proteinExistence type="predicted"/>
<name>A0A8S5RT78_9CAUD</name>
<protein>
    <submittedName>
        <fullName evidence="1">Uncharacterized protein</fullName>
    </submittedName>
</protein>
<evidence type="ECO:0000313" key="1">
    <source>
        <dbReference type="EMBL" id="DAE92670.1"/>
    </source>
</evidence>
<accession>A0A8S5RT78</accession>
<organism evidence="1">
    <name type="scientific">Caudovirales sp. gcode 4</name>
    <dbReference type="NCBI Taxonomy" id="2838363"/>
    <lineage>
        <taxon>Viruses</taxon>
        <taxon>Duplodnaviria</taxon>
        <taxon>Heunggongvirae</taxon>
        <taxon>Uroviricota</taxon>
        <taxon>Caudoviricetes</taxon>
    </lineage>
</organism>